<dbReference type="PANTHER" id="PTHR11697:SF230">
    <property type="entry name" value="ZINC FINGER, MYM DOMAIN CONTAINING 1"/>
    <property type="match status" value="1"/>
</dbReference>
<evidence type="ECO:0000313" key="3">
    <source>
        <dbReference type="RefSeq" id="XP_027192246.1"/>
    </source>
</evidence>
<evidence type="ECO:0000313" key="2">
    <source>
        <dbReference type="Proteomes" id="UP000087171"/>
    </source>
</evidence>
<reference evidence="3" key="2">
    <citation type="submission" date="2025-08" db="UniProtKB">
        <authorList>
            <consortium name="RefSeq"/>
        </authorList>
    </citation>
    <scope>IDENTIFICATION</scope>
    <source>
        <tissue evidence="3">Etiolated seedlings</tissue>
    </source>
</reference>
<protein>
    <submittedName>
        <fullName evidence="3">Uncharacterized protein LOC113787594</fullName>
    </submittedName>
</protein>
<dbReference type="AlphaFoldDB" id="A0A3Q7Y2X2"/>
<dbReference type="InterPro" id="IPR025398">
    <property type="entry name" value="DUF4371"/>
</dbReference>
<evidence type="ECO:0000259" key="1">
    <source>
        <dbReference type="Pfam" id="PF14291"/>
    </source>
</evidence>
<dbReference type="Proteomes" id="UP000087171">
    <property type="component" value="Chromosome Ca1"/>
</dbReference>
<name>A0A3Q7Y2X2_CICAR</name>
<proteinExistence type="predicted"/>
<keyword evidence="2" id="KW-1185">Reference proteome</keyword>
<dbReference type="InterPro" id="IPR055298">
    <property type="entry name" value="AtLOH3-like"/>
</dbReference>
<reference evidence="2" key="1">
    <citation type="journal article" date="2013" name="Nat. Biotechnol.">
        <title>Draft genome sequence of chickpea (Cicer arietinum) provides a resource for trait improvement.</title>
        <authorList>
            <person name="Varshney R.K."/>
            <person name="Song C."/>
            <person name="Saxena R.K."/>
            <person name="Azam S."/>
            <person name="Yu S."/>
            <person name="Sharpe A.G."/>
            <person name="Cannon S."/>
            <person name="Baek J."/>
            <person name="Rosen B.D."/>
            <person name="Tar'an B."/>
            <person name="Millan T."/>
            <person name="Zhang X."/>
            <person name="Ramsay L.D."/>
            <person name="Iwata A."/>
            <person name="Wang Y."/>
            <person name="Nelson W."/>
            <person name="Farmer A.D."/>
            <person name="Gaur P.M."/>
            <person name="Soderlund C."/>
            <person name="Penmetsa R.V."/>
            <person name="Xu C."/>
            <person name="Bharti A.K."/>
            <person name="He W."/>
            <person name="Winter P."/>
            <person name="Zhao S."/>
            <person name="Hane J.K."/>
            <person name="Carrasquilla-Garcia N."/>
            <person name="Condie J.A."/>
            <person name="Upadhyaya H.D."/>
            <person name="Luo M.C."/>
            <person name="Thudi M."/>
            <person name="Gowda C.L."/>
            <person name="Singh N.P."/>
            <person name="Lichtenzveig J."/>
            <person name="Gali K.K."/>
            <person name="Rubio J."/>
            <person name="Nadarajan N."/>
            <person name="Dolezel J."/>
            <person name="Bansal K.C."/>
            <person name="Xu X."/>
            <person name="Edwards D."/>
            <person name="Zhang G."/>
            <person name="Kahl G."/>
            <person name="Gil J."/>
            <person name="Singh K.B."/>
            <person name="Datta S.K."/>
            <person name="Jackson S.A."/>
            <person name="Wang J."/>
            <person name="Cook D.R."/>
        </authorList>
    </citation>
    <scope>NUCLEOTIDE SEQUENCE [LARGE SCALE GENOMIC DNA]</scope>
    <source>
        <strain evidence="2">cv. CDC Frontier</strain>
    </source>
</reference>
<accession>A0A3Q7Y2X2</accession>
<feature type="domain" description="DUF4371" evidence="1">
    <location>
        <begin position="23"/>
        <end position="81"/>
    </location>
</feature>
<dbReference type="Pfam" id="PF14291">
    <property type="entry name" value="DUF4371"/>
    <property type="match status" value="1"/>
</dbReference>
<dbReference type="PANTHER" id="PTHR11697">
    <property type="entry name" value="GENERAL TRANSCRIPTION FACTOR 2-RELATED ZINC FINGER PROTEIN"/>
    <property type="match status" value="1"/>
</dbReference>
<sequence>MLHIVYHTIYLAKDQVDVPDKMSSLNRIRLKTSIDIVHWLSLQACAFRGHDETSGSINQDNFLQLIKLLATYNNEVAKVVKHMCEEIGDSKFCIVVDEARDESKSVQMSLVLRFIDKVGLIQERFFFCGTCKDTTTLTIKEELQVAQLEEIAHLLEIDEIVTSKGITNILCQALQQQSQDIVNAMCLIETTKSLIQALREDACDALFTEVKIFCEKYEIEIRDLNDVHSTTRFGRSRLHQGQIIIEHYFRVEIFFTAIDQQLQELNNRFSEQAMDLLTLSCGLTPKDNYKAFNIEKICTLVEKYYPTQKFYLIDSLLRLIMTLSVSTATFERSFSTMKIIKSRLRNKMEAYVLTVNMAIYIAI</sequence>
<gene>
    <name evidence="3" type="primary">LOC113787594</name>
</gene>
<dbReference type="STRING" id="3827.A0A3Q7Y2X2"/>
<dbReference type="OrthoDB" id="118159at2759"/>
<dbReference type="RefSeq" id="XP_027192246.1">
    <property type="nucleotide sequence ID" value="XM_027336445.1"/>
</dbReference>
<organism evidence="2 3">
    <name type="scientific">Cicer arietinum</name>
    <name type="common">Chickpea</name>
    <name type="synonym">Garbanzo</name>
    <dbReference type="NCBI Taxonomy" id="3827"/>
    <lineage>
        <taxon>Eukaryota</taxon>
        <taxon>Viridiplantae</taxon>
        <taxon>Streptophyta</taxon>
        <taxon>Embryophyta</taxon>
        <taxon>Tracheophyta</taxon>
        <taxon>Spermatophyta</taxon>
        <taxon>Magnoliopsida</taxon>
        <taxon>eudicotyledons</taxon>
        <taxon>Gunneridae</taxon>
        <taxon>Pentapetalae</taxon>
        <taxon>rosids</taxon>
        <taxon>fabids</taxon>
        <taxon>Fabales</taxon>
        <taxon>Fabaceae</taxon>
        <taxon>Papilionoideae</taxon>
        <taxon>50 kb inversion clade</taxon>
        <taxon>NPAAA clade</taxon>
        <taxon>Hologalegina</taxon>
        <taxon>IRL clade</taxon>
        <taxon>Cicereae</taxon>
        <taxon>Cicer</taxon>
    </lineage>
</organism>